<feature type="compositionally biased region" description="Basic and acidic residues" evidence="1">
    <location>
        <begin position="496"/>
        <end position="505"/>
    </location>
</feature>
<proteinExistence type="predicted"/>
<dbReference type="GO" id="GO:0006270">
    <property type="term" value="P:DNA replication initiation"/>
    <property type="evidence" value="ECO:0007669"/>
    <property type="project" value="InterPro"/>
</dbReference>
<keyword evidence="4" id="KW-1185">Reference proteome</keyword>
<reference evidence="3" key="1">
    <citation type="submission" date="2021-03" db="EMBL/GenBank/DDBJ databases">
        <authorList>
            <person name="Tagirdzhanova G."/>
        </authorList>
    </citation>
    <scope>NUCLEOTIDE SEQUENCE</scope>
</reference>
<evidence type="ECO:0000259" key="2">
    <source>
        <dbReference type="Pfam" id="PF08639"/>
    </source>
</evidence>
<dbReference type="OrthoDB" id="15567at2759"/>
<feature type="region of interest" description="Disordered" evidence="1">
    <location>
        <begin position="442"/>
        <end position="467"/>
    </location>
</feature>
<organism evidence="3 4">
    <name type="scientific">Alectoria fallacina</name>
    <dbReference type="NCBI Taxonomy" id="1903189"/>
    <lineage>
        <taxon>Eukaryota</taxon>
        <taxon>Fungi</taxon>
        <taxon>Dikarya</taxon>
        <taxon>Ascomycota</taxon>
        <taxon>Pezizomycotina</taxon>
        <taxon>Lecanoromycetes</taxon>
        <taxon>OSLEUM clade</taxon>
        <taxon>Lecanoromycetidae</taxon>
        <taxon>Lecanorales</taxon>
        <taxon>Lecanorineae</taxon>
        <taxon>Parmeliaceae</taxon>
        <taxon>Alectoria</taxon>
    </lineage>
</organism>
<protein>
    <recommendedName>
        <fullName evidence="2">DNA replication regulator Sld3 C-terminal domain-containing protein</fullName>
    </recommendedName>
</protein>
<feature type="compositionally biased region" description="Polar residues" evidence="1">
    <location>
        <begin position="882"/>
        <end position="893"/>
    </location>
</feature>
<feature type="region of interest" description="Disordered" evidence="1">
    <location>
        <begin position="756"/>
        <end position="791"/>
    </location>
</feature>
<feature type="region of interest" description="Disordered" evidence="1">
    <location>
        <begin position="549"/>
        <end position="615"/>
    </location>
</feature>
<dbReference type="Pfam" id="PF08639">
    <property type="entry name" value="Sld3_STD"/>
    <property type="match status" value="1"/>
</dbReference>
<dbReference type="EMBL" id="CAJPDR010000059">
    <property type="protein sequence ID" value="CAF9913027.1"/>
    <property type="molecule type" value="Genomic_DNA"/>
</dbReference>
<dbReference type="Gene3D" id="1.20.58.2130">
    <property type="match status" value="1"/>
</dbReference>
<sequence length="915" mass="102152">MLDTEDQESHELSANLGQARNPFLSPKSKAIETITSQASRKRKNNDVEHENHIGEAFTIQSHPSLPSSKAQKLIPRLQLPRSCLPLAYLNPLGGTDDLPGSNLFSAHIEILEESLLEERWSNQPTVLIAQSAVEDDLYAVERVQEGIYAICRLGNWVSVKMLERMQTIPIDSVRLQKRQHKEQPGLPGDKWWSTAAIGFRPEERYDQDEKRAVEKTRGLRLYLQRPQKKPTILAQITQEISQPVLEDQTGNLLTDLVEEAVQDPEEVLKLVRVQYQEALYASKSSLAYFAKGPLSRVRAAFYTSDGSANSLSHLTSFLRSCILSLATMDTKYREALPEFVKGFPFDSLSDDERTAVIETTSKKYCKSKKTSFGKNGLYPGEEVSIARWWLSRDLSSVACDSTDAREAVTRSAVLEQRVRETQMQIILSLEILALESLATSQPVESLPPTDSIEGDDGSQKKKNKKRLKKPQDLNMLLELLVDRLCIWQSMSVDEMKASNSEERPKSQHGAKPTAKAAGSDHLRQFCVDVLLPFYGARLPELTTLLCQKLGGPKRPSPRRLPMAKSTSSYASLKPGVSAQRQQIRRPQRTLEHVLTDERSTSQKPPPSLSRTTTEPVLPRVKREVSDASLSSIPLNRVAMHKRYSQREVDLHTTSQANEAKLKKKSRVEQELRGAIAALKKPNPRMAVKELVEDAERRAAASHSRKPKNPVRNPFAQGAQVMATPSNNRHKDVFRGLPRFPRQCIASLPELEEVSPSSISCVPSTSRKAQRSPLSALDSTRKTGSSAWPVAETPTRDPIKLWGRPSISFAAMESVTDKSRPSPLSAAAKLPQTPNELFTSTHRPLQVHETPSKVRYSYQVEQSEDSTIRATPVQAPSVASKPWENSSKAVSSPVSHEKEVSIYAALGWDDVVDEFL</sequence>
<dbReference type="InterPro" id="IPR013948">
    <property type="entry name" value="DNA_replication_reg_Sld3_C"/>
</dbReference>
<dbReference type="PANTHER" id="PTHR28067:SF1">
    <property type="entry name" value="DNA REPLICATION REGULATOR SLD3"/>
    <property type="match status" value="1"/>
</dbReference>
<dbReference type="PANTHER" id="PTHR28067">
    <property type="entry name" value="DNA REPLICATION REGULATOR SLD3"/>
    <property type="match status" value="1"/>
</dbReference>
<evidence type="ECO:0000256" key="1">
    <source>
        <dbReference type="SAM" id="MobiDB-lite"/>
    </source>
</evidence>
<dbReference type="GO" id="GO:0031261">
    <property type="term" value="C:DNA replication preinitiation complex"/>
    <property type="evidence" value="ECO:0007669"/>
    <property type="project" value="TreeGrafter"/>
</dbReference>
<dbReference type="Proteomes" id="UP000664203">
    <property type="component" value="Unassembled WGS sequence"/>
</dbReference>
<dbReference type="AlphaFoldDB" id="A0A8H3I2Y1"/>
<gene>
    <name evidence="3" type="ORF">ALECFALPRED_008463</name>
</gene>
<feature type="compositionally biased region" description="Basic and acidic residues" evidence="1">
    <location>
        <begin position="588"/>
        <end position="600"/>
    </location>
</feature>
<comment type="caution">
    <text evidence="3">The sequence shown here is derived from an EMBL/GenBank/DDBJ whole genome shotgun (WGS) entry which is preliminary data.</text>
</comment>
<dbReference type="InterPro" id="IPR042511">
    <property type="entry name" value="Sld3"/>
</dbReference>
<feature type="domain" description="DNA replication regulator Sld3 C-terminal" evidence="2">
    <location>
        <begin position="266"/>
        <end position="795"/>
    </location>
</feature>
<accession>A0A8H3I2Y1</accession>
<evidence type="ECO:0000313" key="4">
    <source>
        <dbReference type="Proteomes" id="UP000664203"/>
    </source>
</evidence>
<feature type="region of interest" description="Disordered" evidence="1">
    <location>
        <begin position="496"/>
        <end position="518"/>
    </location>
</feature>
<feature type="region of interest" description="Disordered" evidence="1">
    <location>
        <begin position="862"/>
        <end position="896"/>
    </location>
</feature>
<feature type="region of interest" description="Disordered" evidence="1">
    <location>
        <begin position="1"/>
        <end position="29"/>
    </location>
</feature>
<name>A0A8H3I2Y1_9LECA</name>
<feature type="compositionally biased region" description="Low complexity" evidence="1">
    <location>
        <begin position="756"/>
        <end position="765"/>
    </location>
</feature>
<evidence type="ECO:0000313" key="3">
    <source>
        <dbReference type="EMBL" id="CAF9913027.1"/>
    </source>
</evidence>